<accession>A0AAW0EX59</accession>
<feature type="region of interest" description="Disordered" evidence="2">
    <location>
        <begin position="432"/>
        <end position="451"/>
    </location>
</feature>
<comment type="caution">
    <text evidence="3">The sequence shown here is derived from an EMBL/GenBank/DDBJ whole genome shotgun (WGS) entry which is preliminary data.</text>
</comment>
<feature type="compositionally biased region" description="Pro residues" evidence="2">
    <location>
        <begin position="130"/>
        <end position="139"/>
    </location>
</feature>
<proteinExistence type="predicted"/>
<gene>
    <name evidence="3" type="ORF">NESM_000833700</name>
</gene>
<dbReference type="PANTHER" id="PTHR13037">
    <property type="entry name" value="FORMIN"/>
    <property type="match status" value="1"/>
</dbReference>
<evidence type="ECO:0000256" key="2">
    <source>
        <dbReference type="SAM" id="MobiDB-lite"/>
    </source>
</evidence>
<keyword evidence="4" id="KW-1185">Reference proteome</keyword>
<dbReference type="EMBL" id="JAECZO010000168">
    <property type="protein sequence ID" value="KAK7198698.1"/>
    <property type="molecule type" value="Genomic_DNA"/>
</dbReference>
<dbReference type="PANTHER" id="PTHR13037:SF24">
    <property type="entry name" value="POLYCOMB PROTEIN PCL-RELATED"/>
    <property type="match status" value="1"/>
</dbReference>
<feature type="region of interest" description="Disordered" evidence="2">
    <location>
        <begin position="126"/>
        <end position="146"/>
    </location>
</feature>
<protein>
    <submittedName>
        <fullName evidence="3">Uncharacterized protein</fullName>
    </submittedName>
</protein>
<keyword evidence="1" id="KW-0945">Host-virus interaction</keyword>
<organism evidence="3 4">
    <name type="scientific">Novymonas esmeraldas</name>
    <dbReference type="NCBI Taxonomy" id="1808958"/>
    <lineage>
        <taxon>Eukaryota</taxon>
        <taxon>Discoba</taxon>
        <taxon>Euglenozoa</taxon>
        <taxon>Kinetoplastea</taxon>
        <taxon>Metakinetoplastina</taxon>
        <taxon>Trypanosomatida</taxon>
        <taxon>Trypanosomatidae</taxon>
        <taxon>Novymonas</taxon>
    </lineage>
</organism>
<evidence type="ECO:0000256" key="1">
    <source>
        <dbReference type="ARBA" id="ARBA00022581"/>
    </source>
</evidence>
<feature type="region of interest" description="Disordered" evidence="2">
    <location>
        <begin position="1182"/>
        <end position="1225"/>
    </location>
</feature>
<reference evidence="3 4" key="1">
    <citation type="journal article" date="2021" name="MBio">
        <title>A New Model Trypanosomatid, Novymonas esmeraldas: Genomic Perception of Its 'Candidatus Pandoraea novymonadis' Endosymbiont.</title>
        <authorList>
            <person name="Zakharova A."/>
            <person name="Saura A."/>
            <person name="Butenko A."/>
            <person name="Podesvova L."/>
            <person name="Warmusova S."/>
            <person name="Kostygov A.Y."/>
            <person name="Nenarokova A."/>
            <person name="Lukes J."/>
            <person name="Opperdoes F.R."/>
            <person name="Yurchenko V."/>
        </authorList>
    </citation>
    <scope>NUCLEOTIDE SEQUENCE [LARGE SCALE GENOMIC DNA]</scope>
    <source>
        <strain evidence="3 4">E262AT.01</strain>
    </source>
</reference>
<feature type="region of interest" description="Disordered" evidence="2">
    <location>
        <begin position="647"/>
        <end position="682"/>
    </location>
</feature>
<feature type="compositionally biased region" description="Polar residues" evidence="2">
    <location>
        <begin position="1188"/>
        <end position="1197"/>
    </location>
</feature>
<sequence length="1443" mass="147970">MALVGGRGTGAVAEVVAAGLTLPCATAARRANSADDDDDEGVGHAALPSVPQKQVHLMRCYALVDLLGLSRAVCAQLAAAAATPPPQSPCHSPRDDTTAVAGDAKGEGHELDSVLVHALLQRIDAADATPAPPPPPPAPSATHKAAASLLSAPPWMPPSASPSEQRLHAERLPLVLRSLPGVARVDVVHPSLVLRLLVALLERATGDSGSATSGAAAITRPAAAGDQTHSSRVALHQMLPLYLVLYRERRRAVCAAVDAVRDALRDCDVGGHSEATAMKSQRVQRRLRSGLCGSSSDAGLWLRAARCFSDALVTCLSHASRHIHTRSSTAPPRQAAGVASASDDGDDVAEAQWVLDVVRMWWGATTATSTLGGAVTGEPCQQPDLVLSGCGWRERGGSCRAWTSPCPATDALALAEVLSTISDDAERRCSSLADDGAAPLPTRESGEPGSHGAAACAGSVCDALRHVFAAVPSSASQPRDGGPASSADATVSARYVQLLEALREREQRQHHRLLAAAERAVQTALRQQHRRPQMLWQSASTATAACSVTLYQLQTQLQRREQHMLELCPAAPTAATAATATATAATVYPDDSAEDTLATPGAAVGPPPPSLGAALWSDVEEWEAAAEEDRPARAVVARRPRRSAAALRFAPRSSGLPHTPRRVDDGGGDDVADAPTHEAGGGGAVVDYYAPARSMEHLWELPARVPPCWTPALATLMACCALCVSPASATEAAATSRLAVLLGEPLPCAPSPTAVAPAVDAAVAATPTAAAQTHTPRLGPLDLGLARRRESPSAPRSGLSVRSSVCSSGSGATTAADGAAPTVAALAQWHLRGLIAQLRLPAQGWMLKVGGAVCSDGGDSSAVAAVGRTTAAMPSSAGAAAGGASWFTLYTQTTRADARAAAAAAAASGGGGGQRWAAPSSTTSSTAAAVVRRRLDPVTAVASCSALLHLLHTHPEYLQQARLGGRTLQELRAGVSETQVGGEPGCATELLLQLRQQRRQRGASVGGGADSAWRRSSAASLNAGHSLWGCAGDVAVVDEAGRIGVVGSSDREDELGGGDGPAAAVWTMRSDDDGAAAAATTATATCLLTEALMVAVAHLGCRAVAAALPHLDAALQDDCSSDDAAGPARCATSTSAPPLRFSALWCAALQAATALLLEAHRSHRGCATTAAAAAAAADRRSCSRHNDGTASPPSSEATHAPRRAAAGDSRRVSVSPPRAALPPSPVSVEAQSAIGALLAALVRAALQLHASEARATPDAKSSSAPLSAPLLCVAQCLYATASVVDDLLHEYAHAPPAALCDVLAVLLTVEVAVPAPSHSAPPVCDVWAALRQTVVWDADRLDSLEAASRAWSLQPPSPSRSLLGHLPASRDALATSWLPDALRPPPTEERAAWTPLALLAMEEELLMADAASETQRLGVSLLASTRYVQWTTVLCSAWSSQER</sequence>
<dbReference type="Proteomes" id="UP001430356">
    <property type="component" value="Unassembled WGS sequence"/>
</dbReference>
<evidence type="ECO:0000313" key="3">
    <source>
        <dbReference type="EMBL" id="KAK7198698.1"/>
    </source>
</evidence>
<evidence type="ECO:0000313" key="4">
    <source>
        <dbReference type="Proteomes" id="UP001430356"/>
    </source>
</evidence>
<feature type="region of interest" description="Disordered" evidence="2">
    <location>
        <begin position="82"/>
        <end position="104"/>
    </location>
</feature>
<name>A0AAW0EX59_9TRYP</name>